<accession>A0A0B6TQD2</accession>
<sequence length="88" mass="9502">MAYPDFVTGISSIANKVAKKPPHKANSHSFEIAEEPGPGGHRLTRDDVRAQEFAVTFGVDPGGQQHGGFHRLSVFADCMVNASQETHI</sequence>
<dbReference type="AlphaFoldDB" id="A0A0B6TQD2"/>
<evidence type="ECO:0000313" key="3">
    <source>
        <dbReference type="Proteomes" id="UP000031928"/>
    </source>
</evidence>
<keyword evidence="2" id="KW-0614">Plasmid</keyword>
<geneLocation type="plasmid" evidence="2 3">
    <name>pCmarinum1</name>
</geneLocation>
<reference evidence="2 3" key="1">
    <citation type="submission" date="2014-05" db="EMBL/GenBank/DDBJ databases">
        <title>Complete genome sequence of Corynebacterium marinum DSM 44953.</title>
        <authorList>
            <person name="Schaffert L."/>
            <person name="Albersmeier A."/>
            <person name="Kalinowski J."/>
            <person name="Ruckert C."/>
        </authorList>
    </citation>
    <scope>NUCLEOTIDE SEQUENCE [LARGE SCALE GENOMIC DNA]</scope>
    <source>
        <strain evidence="2 3">DSM 44953</strain>
        <plasmid evidence="2 3">pCmarinum1</plasmid>
    </source>
</reference>
<evidence type="ECO:0000256" key="1">
    <source>
        <dbReference type="SAM" id="MobiDB-lite"/>
    </source>
</evidence>
<feature type="region of interest" description="Disordered" evidence="1">
    <location>
        <begin position="18"/>
        <end position="44"/>
    </location>
</feature>
<organism evidence="2 3">
    <name type="scientific">Corynebacterium marinum DSM 44953</name>
    <dbReference type="NCBI Taxonomy" id="1224162"/>
    <lineage>
        <taxon>Bacteria</taxon>
        <taxon>Bacillati</taxon>
        <taxon>Actinomycetota</taxon>
        <taxon>Actinomycetes</taxon>
        <taxon>Mycobacteriales</taxon>
        <taxon>Corynebacteriaceae</taxon>
        <taxon>Corynebacterium</taxon>
    </lineage>
</organism>
<dbReference type="EMBL" id="CP007792">
    <property type="protein sequence ID" value="AJK70123.1"/>
    <property type="molecule type" value="Genomic_DNA"/>
</dbReference>
<proteinExistence type="predicted"/>
<evidence type="ECO:0000313" key="2">
    <source>
        <dbReference type="EMBL" id="AJK70123.1"/>
    </source>
</evidence>
<name>A0A0B6TQD2_9CORY</name>
<dbReference type="KEGG" id="cmq:B840_12775"/>
<dbReference type="HOGENOM" id="CLU_2463844_0_0_11"/>
<dbReference type="Proteomes" id="UP000031928">
    <property type="component" value="Plasmid pCmarinum1"/>
</dbReference>
<protein>
    <submittedName>
        <fullName evidence="2">Uncharacterized protein</fullName>
    </submittedName>
</protein>
<gene>
    <name evidence="2" type="ORF">B840_12775</name>
</gene>
<keyword evidence="3" id="KW-1185">Reference proteome</keyword>